<keyword evidence="5" id="KW-1185">Reference proteome</keyword>
<feature type="domain" description="Enoyl reductase (ER)" evidence="3">
    <location>
        <begin position="11"/>
        <end position="321"/>
    </location>
</feature>
<dbReference type="PANTHER" id="PTHR48106">
    <property type="entry name" value="QUINONE OXIDOREDUCTASE PIG3-RELATED"/>
    <property type="match status" value="1"/>
</dbReference>
<dbReference type="SUPFAM" id="SSF51735">
    <property type="entry name" value="NAD(P)-binding Rossmann-fold domains"/>
    <property type="match status" value="1"/>
</dbReference>
<keyword evidence="1" id="KW-0521">NADP</keyword>
<dbReference type="InterPro" id="IPR020843">
    <property type="entry name" value="ER"/>
</dbReference>
<dbReference type="Gene3D" id="3.90.180.10">
    <property type="entry name" value="Medium-chain alcohol dehydrogenases, catalytic domain"/>
    <property type="match status" value="1"/>
</dbReference>
<dbReference type="InterPro" id="IPR036291">
    <property type="entry name" value="NAD(P)-bd_dom_sf"/>
</dbReference>
<proteinExistence type="predicted"/>
<evidence type="ECO:0000259" key="3">
    <source>
        <dbReference type="SMART" id="SM00829"/>
    </source>
</evidence>
<dbReference type="InterPro" id="IPR013154">
    <property type="entry name" value="ADH-like_N"/>
</dbReference>
<dbReference type="CDD" id="cd05286">
    <property type="entry name" value="QOR2"/>
    <property type="match status" value="1"/>
</dbReference>
<dbReference type="PANTHER" id="PTHR48106:SF13">
    <property type="entry name" value="QUINONE OXIDOREDUCTASE-RELATED"/>
    <property type="match status" value="1"/>
</dbReference>
<evidence type="ECO:0000256" key="1">
    <source>
        <dbReference type="ARBA" id="ARBA00022857"/>
    </source>
</evidence>
<dbReference type="InterPro" id="IPR047618">
    <property type="entry name" value="QOR-like"/>
</dbReference>
<dbReference type="Proteomes" id="UP000198937">
    <property type="component" value="Unassembled WGS sequence"/>
</dbReference>
<dbReference type="Pfam" id="PF08240">
    <property type="entry name" value="ADH_N"/>
    <property type="match status" value="1"/>
</dbReference>
<protein>
    <submittedName>
        <fullName evidence="4">NADPH2:quinone reductase</fullName>
    </submittedName>
</protein>
<dbReference type="EMBL" id="FMIA01000002">
    <property type="protein sequence ID" value="SCL60861.1"/>
    <property type="molecule type" value="Genomic_DNA"/>
</dbReference>
<dbReference type="Pfam" id="PF00107">
    <property type="entry name" value="ADH_zinc_N"/>
    <property type="match status" value="1"/>
</dbReference>
<name>A0A1C6V3D4_9ACTN</name>
<dbReference type="InterPro" id="IPR011032">
    <property type="entry name" value="GroES-like_sf"/>
</dbReference>
<accession>A0A1C6V3D4</accession>
<dbReference type="GO" id="GO:0070402">
    <property type="term" value="F:NADPH binding"/>
    <property type="evidence" value="ECO:0007669"/>
    <property type="project" value="TreeGrafter"/>
</dbReference>
<evidence type="ECO:0000313" key="5">
    <source>
        <dbReference type="Proteomes" id="UP000198937"/>
    </source>
</evidence>
<dbReference type="GO" id="GO:0035925">
    <property type="term" value="F:mRNA 3'-UTR AU-rich region binding"/>
    <property type="evidence" value="ECO:0007669"/>
    <property type="project" value="TreeGrafter"/>
</dbReference>
<dbReference type="GO" id="GO:0005829">
    <property type="term" value="C:cytosol"/>
    <property type="evidence" value="ECO:0007669"/>
    <property type="project" value="TreeGrafter"/>
</dbReference>
<organism evidence="4 5">
    <name type="scientific">Micromonospora yangpuensis</name>
    <dbReference type="NCBI Taxonomy" id="683228"/>
    <lineage>
        <taxon>Bacteria</taxon>
        <taxon>Bacillati</taxon>
        <taxon>Actinomycetota</taxon>
        <taxon>Actinomycetes</taxon>
        <taxon>Micromonosporales</taxon>
        <taxon>Micromonosporaceae</taxon>
        <taxon>Micromonospora</taxon>
    </lineage>
</organism>
<dbReference type="GO" id="GO:0003960">
    <property type="term" value="F:quinone reductase (NADPH) activity"/>
    <property type="evidence" value="ECO:0007669"/>
    <property type="project" value="InterPro"/>
</dbReference>
<keyword evidence="2" id="KW-0560">Oxidoreductase</keyword>
<dbReference type="Gene3D" id="3.40.50.720">
    <property type="entry name" value="NAD(P)-binding Rossmann-like Domain"/>
    <property type="match status" value="1"/>
</dbReference>
<dbReference type="RefSeq" id="WP_091442053.1">
    <property type="nucleotide sequence ID" value="NZ_BMMJ01000008.1"/>
</dbReference>
<dbReference type="SMART" id="SM00829">
    <property type="entry name" value="PKS_ER"/>
    <property type="match status" value="1"/>
</dbReference>
<evidence type="ECO:0000256" key="2">
    <source>
        <dbReference type="ARBA" id="ARBA00023002"/>
    </source>
</evidence>
<evidence type="ECO:0000313" key="4">
    <source>
        <dbReference type="EMBL" id="SCL60861.1"/>
    </source>
</evidence>
<dbReference type="FunFam" id="3.40.50.720:FF:000053">
    <property type="entry name" value="Quinone oxidoreductase 1"/>
    <property type="match status" value="1"/>
</dbReference>
<sequence>MSRAIVVHTPGGPEVLRPAERAVPVPGPGQVVVAVAASGVNFIDIYQRSGGYPVPMPFVPGIEAAGTVVDVAADVTGVAVGDRVAWVNQPGGYAQHVAVPAAAVVPVEPGIPLETAAAALLQGMTAHYLLHDTYPVRPGDTVLVHAAAGGMGQWLTRWARWRGARVIGTVSSAAKAEVARAAGADEIVRYDRADTAAEVRALTGGAGVDAVYDGVGGPTFDASLAALRPRGTLALYGQAGGPVPPFDPQRLNAAGSVLLTRPNLSHHIATRHELLTRAGAVLSLLATGRLRVHVGGRYPLADAAAAHADLAGRRSTGKLLLLPHG</sequence>
<dbReference type="SUPFAM" id="SSF50129">
    <property type="entry name" value="GroES-like"/>
    <property type="match status" value="1"/>
</dbReference>
<dbReference type="InterPro" id="IPR013149">
    <property type="entry name" value="ADH-like_C"/>
</dbReference>
<dbReference type="OrthoDB" id="3339625at2"/>
<reference evidence="5" key="1">
    <citation type="submission" date="2016-06" db="EMBL/GenBank/DDBJ databases">
        <authorList>
            <person name="Varghese N."/>
            <person name="Submissions Spin"/>
        </authorList>
    </citation>
    <scope>NUCLEOTIDE SEQUENCE [LARGE SCALE GENOMIC DNA]</scope>
    <source>
        <strain evidence="5">DSM 45577</strain>
    </source>
</reference>
<gene>
    <name evidence="4" type="ORF">GA0070617_4497</name>
</gene>
<dbReference type="STRING" id="683228.GA0070617_4497"/>
<dbReference type="AlphaFoldDB" id="A0A1C6V3D4"/>